<reference evidence="4" key="1">
    <citation type="submission" date="2016-06" db="UniProtKB">
        <authorList>
            <consortium name="WormBaseParasite"/>
        </authorList>
    </citation>
    <scope>IDENTIFICATION</scope>
</reference>
<dbReference type="SMART" id="SM00875">
    <property type="entry name" value="BACK"/>
    <property type="match status" value="1"/>
</dbReference>
<accession>A0A183DD23</accession>
<evidence type="ECO:0000256" key="1">
    <source>
        <dbReference type="ARBA" id="ARBA00022441"/>
    </source>
</evidence>
<organism evidence="4">
    <name type="scientific">Gongylonema pulchrum</name>
    <dbReference type="NCBI Taxonomy" id="637853"/>
    <lineage>
        <taxon>Eukaryota</taxon>
        <taxon>Metazoa</taxon>
        <taxon>Ecdysozoa</taxon>
        <taxon>Nematoda</taxon>
        <taxon>Chromadorea</taxon>
        <taxon>Rhabditida</taxon>
        <taxon>Spirurina</taxon>
        <taxon>Spiruromorpha</taxon>
        <taxon>Spiruroidea</taxon>
        <taxon>Gongylonematidae</taxon>
        <taxon>Gongylonema</taxon>
    </lineage>
</organism>
<sequence length="157" mass="18305">LALPVEDVVAILSRDELFVESEEQIFDAAMRWLQHDSERTRYSPRVLKCVRMPLLKPHFITDHVASHPIIRECLTCRDLIDEAKDYHLMPERRKSFKTFRTKQRCCFDVPGLIFAVGGLTNTGDSLSTVEFYDPRTGNRHIFFCARALNKRTEYKSL</sequence>
<dbReference type="InterPro" id="IPR006652">
    <property type="entry name" value="Kelch_1"/>
</dbReference>
<dbReference type="PANTHER" id="PTHR45632:SF3">
    <property type="entry name" value="KELCH-LIKE PROTEIN 32"/>
    <property type="match status" value="1"/>
</dbReference>
<dbReference type="Pfam" id="PF01344">
    <property type="entry name" value="Kelch_1"/>
    <property type="match status" value="1"/>
</dbReference>
<feature type="domain" description="BACK" evidence="3">
    <location>
        <begin position="1"/>
        <end position="65"/>
    </location>
</feature>
<evidence type="ECO:0000256" key="2">
    <source>
        <dbReference type="ARBA" id="ARBA00022737"/>
    </source>
</evidence>
<dbReference type="Gene3D" id="1.25.40.420">
    <property type="match status" value="1"/>
</dbReference>
<proteinExistence type="predicted"/>
<keyword evidence="2" id="KW-0677">Repeat</keyword>
<protein>
    <submittedName>
        <fullName evidence="4">BACK domain-containing protein</fullName>
    </submittedName>
</protein>
<dbReference type="InterPro" id="IPR011705">
    <property type="entry name" value="BACK"/>
</dbReference>
<dbReference type="AlphaFoldDB" id="A0A183DD23"/>
<evidence type="ECO:0000313" key="4">
    <source>
        <dbReference type="WBParaSite" id="GPUH_0000662301-mRNA-1"/>
    </source>
</evidence>
<dbReference type="WBParaSite" id="GPUH_0000662301-mRNA-1">
    <property type="protein sequence ID" value="GPUH_0000662301-mRNA-1"/>
    <property type="gene ID" value="GPUH_0000662301"/>
</dbReference>
<name>A0A183DD23_9BILA</name>
<evidence type="ECO:0000259" key="3">
    <source>
        <dbReference type="SMART" id="SM00875"/>
    </source>
</evidence>
<dbReference type="PANTHER" id="PTHR45632">
    <property type="entry name" value="LD33804P"/>
    <property type="match status" value="1"/>
</dbReference>
<keyword evidence="1" id="KW-0880">Kelch repeat</keyword>
<dbReference type="Pfam" id="PF07707">
    <property type="entry name" value="BACK"/>
    <property type="match status" value="1"/>
</dbReference>